<protein>
    <submittedName>
        <fullName evidence="1">Uncharacterized protein</fullName>
    </submittedName>
</protein>
<proteinExistence type="predicted"/>
<reference evidence="1" key="1">
    <citation type="submission" date="2020-08" db="EMBL/GenBank/DDBJ databases">
        <title>Multicomponent nature underlies the extraordinary mechanical properties of spider dragline silk.</title>
        <authorList>
            <person name="Kono N."/>
            <person name="Nakamura H."/>
            <person name="Mori M."/>
            <person name="Yoshida Y."/>
            <person name="Ohtoshi R."/>
            <person name="Malay A.D."/>
            <person name="Moran D.A.P."/>
            <person name="Tomita M."/>
            <person name="Numata K."/>
            <person name="Arakawa K."/>
        </authorList>
    </citation>
    <scope>NUCLEOTIDE SEQUENCE</scope>
</reference>
<dbReference type="Proteomes" id="UP000887159">
    <property type="component" value="Unassembled WGS sequence"/>
</dbReference>
<keyword evidence="2" id="KW-1185">Reference proteome</keyword>
<name>A0A8X6SWZ9_TRICX</name>
<evidence type="ECO:0000313" key="2">
    <source>
        <dbReference type="Proteomes" id="UP000887159"/>
    </source>
</evidence>
<comment type="caution">
    <text evidence="1">The sequence shown here is derived from an EMBL/GenBank/DDBJ whole genome shotgun (WGS) entry which is preliminary data.</text>
</comment>
<gene>
    <name evidence="1" type="ORF">TNCV_1285511</name>
</gene>
<dbReference type="AlphaFoldDB" id="A0A8X6SWZ9"/>
<accession>A0A8X6SWZ9</accession>
<sequence>MERTKHNRTGVRKPRLVRVIRKNNYEGYDVGWNEKGQKEVRDTFSRRKACLQYEQCITAQRHKCNDKCFHRNFSKLHPYRSQHRLYRRMNDCRMLSTKSDVLEISGDPCREILHCSHLRLIHKRFEVAPKEEIQEIEVQGAQRPNNESAISNLPPGICTMLVVTHLNRKMSNIVHVPHFLVSNGRYTMQKLL</sequence>
<dbReference type="EMBL" id="BMAU01021335">
    <property type="protein sequence ID" value="GFY15906.1"/>
    <property type="molecule type" value="Genomic_DNA"/>
</dbReference>
<organism evidence="1 2">
    <name type="scientific">Trichonephila clavipes</name>
    <name type="common">Golden silk orbweaver</name>
    <name type="synonym">Nephila clavipes</name>
    <dbReference type="NCBI Taxonomy" id="2585209"/>
    <lineage>
        <taxon>Eukaryota</taxon>
        <taxon>Metazoa</taxon>
        <taxon>Ecdysozoa</taxon>
        <taxon>Arthropoda</taxon>
        <taxon>Chelicerata</taxon>
        <taxon>Arachnida</taxon>
        <taxon>Araneae</taxon>
        <taxon>Araneomorphae</taxon>
        <taxon>Entelegynae</taxon>
        <taxon>Araneoidea</taxon>
        <taxon>Nephilidae</taxon>
        <taxon>Trichonephila</taxon>
    </lineage>
</organism>
<evidence type="ECO:0000313" key="1">
    <source>
        <dbReference type="EMBL" id="GFY15906.1"/>
    </source>
</evidence>